<keyword evidence="3" id="KW-1185">Reference proteome</keyword>
<accession>A0ABT4WCF6</accession>
<feature type="chain" id="PRO_5045997070" evidence="1">
    <location>
        <begin position="21"/>
        <end position="122"/>
    </location>
</feature>
<protein>
    <submittedName>
        <fullName evidence="2">Uncharacterized protein</fullName>
    </submittedName>
</protein>
<evidence type="ECO:0000313" key="3">
    <source>
        <dbReference type="Proteomes" id="UP001212170"/>
    </source>
</evidence>
<reference evidence="2 3" key="1">
    <citation type="journal article" date="2023" name="Chemosphere">
        <title>Whole genome analysis of Flavobacterium aziz-sancarii sp. nov., isolated from Ardley Island (Antarctica), revealed a rich resistome and bioremediation potential.</title>
        <authorList>
            <person name="Otur C."/>
            <person name="Okay S."/>
            <person name="Kurt-Kizildogan A."/>
        </authorList>
    </citation>
    <scope>NUCLEOTIDE SEQUENCE [LARGE SCALE GENOMIC DNA]</scope>
    <source>
        <strain evidence="2 3">AC</strain>
    </source>
</reference>
<dbReference type="RefSeq" id="WP_271336003.1">
    <property type="nucleotide sequence ID" value="NZ_JAMZNK010000015.1"/>
</dbReference>
<sequence length="122" mass="13937">MKIILSLVAFIAFGMSQAYAQKFSQPSNKFMKETVNGVSYTYKDGYIILKNNSKYNLQDLNISADYTENSDINGLAFFEDVKKGTTQKQKMNFSTLKDDLAVDYKKLKPELLSFSYLKAVRN</sequence>
<comment type="caution">
    <text evidence="2">The sequence shown here is derived from an EMBL/GenBank/DDBJ whole genome shotgun (WGS) entry which is preliminary data.</text>
</comment>
<evidence type="ECO:0000313" key="2">
    <source>
        <dbReference type="EMBL" id="MDA6070190.1"/>
    </source>
</evidence>
<evidence type="ECO:0000256" key="1">
    <source>
        <dbReference type="SAM" id="SignalP"/>
    </source>
</evidence>
<dbReference type="Proteomes" id="UP001212170">
    <property type="component" value="Unassembled WGS sequence"/>
</dbReference>
<proteinExistence type="predicted"/>
<organism evidence="2 3">
    <name type="scientific">Flavobacterium azizsancarii</name>
    <dbReference type="NCBI Taxonomy" id="2961580"/>
    <lineage>
        <taxon>Bacteria</taxon>
        <taxon>Pseudomonadati</taxon>
        <taxon>Bacteroidota</taxon>
        <taxon>Flavobacteriia</taxon>
        <taxon>Flavobacteriales</taxon>
        <taxon>Flavobacteriaceae</taxon>
        <taxon>Flavobacterium</taxon>
    </lineage>
</organism>
<dbReference type="EMBL" id="JAMZNK010000015">
    <property type="protein sequence ID" value="MDA6070190.1"/>
    <property type="molecule type" value="Genomic_DNA"/>
</dbReference>
<feature type="signal peptide" evidence="1">
    <location>
        <begin position="1"/>
        <end position="20"/>
    </location>
</feature>
<keyword evidence="1" id="KW-0732">Signal</keyword>
<gene>
    <name evidence="2" type="ORF">NJT12_11230</name>
</gene>
<name>A0ABT4WCF6_9FLAO</name>